<dbReference type="OrthoDB" id="9799835at2"/>
<comment type="similarity">
    <text evidence="1 4">Belongs to the bacterial histone-like protein family.</text>
</comment>
<dbReference type="HOGENOM" id="CLU_105066_3_1_0"/>
<proteinExistence type="inferred from homology"/>
<accession>W0REE6</accession>
<dbReference type="eggNOG" id="COG0776">
    <property type="taxonomic scope" value="Bacteria"/>
</dbReference>
<dbReference type="SMART" id="SM00411">
    <property type="entry name" value="BHL"/>
    <property type="match status" value="1"/>
</dbReference>
<organism evidence="5 6">
    <name type="scientific">Gemmatirosa kalamazoonensis</name>
    <dbReference type="NCBI Taxonomy" id="861299"/>
    <lineage>
        <taxon>Bacteria</taxon>
        <taxon>Pseudomonadati</taxon>
        <taxon>Gemmatimonadota</taxon>
        <taxon>Gemmatimonadia</taxon>
        <taxon>Gemmatimonadales</taxon>
        <taxon>Gemmatimonadaceae</taxon>
        <taxon>Gemmatirosa</taxon>
    </lineage>
</organism>
<dbReference type="Gene3D" id="4.10.520.10">
    <property type="entry name" value="IHF-like DNA-binding proteins"/>
    <property type="match status" value="1"/>
</dbReference>
<dbReference type="Pfam" id="PF00216">
    <property type="entry name" value="Bac_DNA_binding"/>
    <property type="match status" value="1"/>
</dbReference>
<keyword evidence="6" id="KW-1185">Reference proteome</keyword>
<dbReference type="InterPro" id="IPR000119">
    <property type="entry name" value="Hist_DNA-bd"/>
</dbReference>
<dbReference type="STRING" id="861299.J421_1275"/>
<evidence type="ECO:0000313" key="5">
    <source>
        <dbReference type="EMBL" id="AHG88812.1"/>
    </source>
</evidence>
<dbReference type="GO" id="GO:0030527">
    <property type="term" value="F:structural constituent of chromatin"/>
    <property type="evidence" value="ECO:0007669"/>
    <property type="project" value="InterPro"/>
</dbReference>
<dbReference type="GO" id="GO:0005829">
    <property type="term" value="C:cytosol"/>
    <property type="evidence" value="ECO:0007669"/>
    <property type="project" value="TreeGrafter"/>
</dbReference>
<dbReference type="PRINTS" id="PR01727">
    <property type="entry name" value="DNABINDINGHU"/>
</dbReference>
<dbReference type="CDD" id="cd13831">
    <property type="entry name" value="HU"/>
    <property type="match status" value="1"/>
</dbReference>
<dbReference type="InParanoid" id="W0REE6"/>
<gene>
    <name evidence="5" type="ORF">J421_1275</name>
</gene>
<sequence length="97" mass="10293">MNKSELIQYVADEAELSRVKAASIVNLLFDPTSGVIAKSIKKGEVVTLTGFGTFEQRKRGARTFRNPQTGAPVKAKASKVPAFRAGATLKGTVKGGK</sequence>
<dbReference type="KEGG" id="gba:J421_1275"/>
<dbReference type="AlphaFoldDB" id="W0REE6"/>
<dbReference type="FunCoup" id="W0REE6">
    <property type="interactions" value="470"/>
</dbReference>
<dbReference type="Proteomes" id="UP000019151">
    <property type="component" value="Chromosome"/>
</dbReference>
<evidence type="ECO:0000256" key="3">
    <source>
        <dbReference type="ARBA" id="ARBA00023125"/>
    </source>
</evidence>
<evidence type="ECO:0000313" key="6">
    <source>
        <dbReference type="Proteomes" id="UP000019151"/>
    </source>
</evidence>
<dbReference type="InterPro" id="IPR010992">
    <property type="entry name" value="IHF-like_DNA-bd_dom_sf"/>
</dbReference>
<dbReference type="RefSeq" id="WP_025410338.1">
    <property type="nucleotide sequence ID" value="NZ_CP007128.1"/>
</dbReference>
<dbReference type="SUPFAM" id="SSF47729">
    <property type="entry name" value="IHF-like DNA-binding proteins"/>
    <property type="match status" value="1"/>
</dbReference>
<protein>
    <submittedName>
        <fullName evidence="5">Histone family protein DNA-binding protein</fullName>
    </submittedName>
</protein>
<dbReference type="PANTHER" id="PTHR33175">
    <property type="entry name" value="DNA-BINDING PROTEIN HU"/>
    <property type="match status" value="1"/>
</dbReference>
<reference evidence="5 6" key="1">
    <citation type="journal article" date="2014" name="Genome Announc.">
        <title>Genome Sequence and Methylome of Soil Bacterium Gemmatirosa kalamazoonensis KBS708T, a Member of the Rarely Cultivated Gemmatimonadetes Phylum.</title>
        <authorList>
            <person name="Debruyn J.M."/>
            <person name="Radosevich M."/>
            <person name="Wommack K.E."/>
            <person name="Polson S.W."/>
            <person name="Hauser L.J."/>
            <person name="Fawaz M.N."/>
            <person name="Korlach J."/>
            <person name="Tsai Y.C."/>
        </authorList>
    </citation>
    <scope>NUCLEOTIDE SEQUENCE [LARGE SCALE GENOMIC DNA]</scope>
    <source>
        <strain evidence="5 6">KBS708</strain>
    </source>
</reference>
<dbReference type="PANTHER" id="PTHR33175:SF3">
    <property type="entry name" value="DNA-BINDING PROTEIN HU-BETA"/>
    <property type="match status" value="1"/>
</dbReference>
<evidence type="ECO:0000256" key="2">
    <source>
        <dbReference type="ARBA" id="ARBA00023067"/>
    </source>
</evidence>
<evidence type="ECO:0000256" key="1">
    <source>
        <dbReference type="ARBA" id="ARBA00010529"/>
    </source>
</evidence>
<dbReference type="GO" id="GO:0003677">
    <property type="term" value="F:DNA binding"/>
    <property type="evidence" value="ECO:0007669"/>
    <property type="project" value="UniProtKB-KW"/>
</dbReference>
<keyword evidence="3 5" id="KW-0238">DNA-binding</keyword>
<dbReference type="EMBL" id="CP007128">
    <property type="protein sequence ID" value="AHG88812.1"/>
    <property type="molecule type" value="Genomic_DNA"/>
</dbReference>
<name>W0REE6_9BACT</name>
<keyword evidence="2" id="KW-0226">DNA condensation</keyword>
<dbReference type="GO" id="GO:0030261">
    <property type="term" value="P:chromosome condensation"/>
    <property type="evidence" value="ECO:0007669"/>
    <property type="project" value="UniProtKB-KW"/>
</dbReference>
<evidence type="ECO:0000256" key="4">
    <source>
        <dbReference type="RuleBase" id="RU003939"/>
    </source>
</evidence>